<dbReference type="AlphaFoldDB" id="A0A3R6YP88"/>
<feature type="non-terminal residue" evidence="1">
    <location>
        <position position="157"/>
    </location>
</feature>
<comment type="caution">
    <text evidence="1">The sequence shown here is derived from an EMBL/GenBank/DDBJ whole genome shotgun (WGS) entry which is preliminary data.</text>
</comment>
<proteinExistence type="predicted"/>
<reference evidence="1 2" key="1">
    <citation type="submission" date="2018-07" db="EMBL/GenBank/DDBJ databases">
        <title>Genome sequences of six Lactobacillus spp. isolated from bumble bee guts.</title>
        <authorList>
            <person name="Motta E.V.S."/>
            <person name="Moran N.A."/>
        </authorList>
    </citation>
    <scope>NUCLEOTIDE SEQUENCE [LARGE SCALE GENOMIC DNA]</scope>
    <source>
        <strain evidence="1 2">LV-8.1</strain>
    </source>
</reference>
<dbReference type="Proteomes" id="UP000284822">
    <property type="component" value="Unassembled WGS sequence"/>
</dbReference>
<protein>
    <submittedName>
        <fullName evidence="1">Uncharacterized protein</fullName>
    </submittedName>
</protein>
<feature type="non-terminal residue" evidence="1">
    <location>
        <position position="1"/>
    </location>
</feature>
<organism evidence="1 2">
    <name type="scientific">Bombilactobacillus bombi</name>
    <dbReference type="NCBI Taxonomy" id="1303590"/>
    <lineage>
        <taxon>Bacteria</taxon>
        <taxon>Bacillati</taxon>
        <taxon>Bacillota</taxon>
        <taxon>Bacilli</taxon>
        <taxon>Lactobacillales</taxon>
        <taxon>Lactobacillaceae</taxon>
        <taxon>Bombilactobacillus</taxon>
    </lineage>
</organism>
<name>A0A3R6YP88_9LACO</name>
<dbReference type="EMBL" id="QOCS01000010">
    <property type="protein sequence ID" value="RHW46497.1"/>
    <property type="molecule type" value="Genomic_DNA"/>
</dbReference>
<sequence length="157" mass="17612">YREYNLSSLTQKDLTIKLVGGSNLNGQDINLPHITAKDLDDLKISDITIDDSSKLKSEDLTNLTYDSTKHELSISLKDATLMKTNGAGTQLILNIKSKDGTKQDKAVIGIWRNYVTHPYFELNTGNNMYLQYMLNNDSTYTGTDPSMILNSAIPNYR</sequence>
<evidence type="ECO:0000313" key="2">
    <source>
        <dbReference type="Proteomes" id="UP000284822"/>
    </source>
</evidence>
<dbReference type="RefSeq" id="WP_182437756.1">
    <property type="nucleotide sequence ID" value="NZ_QOCS01000010.1"/>
</dbReference>
<evidence type="ECO:0000313" key="1">
    <source>
        <dbReference type="EMBL" id="RHW46497.1"/>
    </source>
</evidence>
<accession>A0A3R6YP88</accession>
<gene>
    <name evidence="1" type="ORF">DS832_05725</name>
</gene>